<dbReference type="EMBL" id="VIGC01000011">
    <property type="protein sequence ID" value="TQE95829.1"/>
    <property type="molecule type" value="Genomic_DNA"/>
</dbReference>
<evidence type="ECO:0000256" key="5">
    <source>
        <dbReference type="ARBA" id="ARBA00022692"/>
    </source>
</evidence>
<dbReference type="PANTHER" id="PTHR33908">
    <property type="entry name" value="MANNOSYLTRANSFERASE YKCB-RELATED"/>
    <property type="match status" value="1"/>
</dbReference>
<evidence type="ECO:0000256" key="3">
    <source>
        <dbReference type="ARBA" id="ARBA00022676"/>
    </source>
</evidence>
<dbReference type="GO" id="GO:0009103">
    <property type="term" value="P:lipopolysaccharide biosynthetic process"/>
    <property type="evidence" value="ECO:0007669"/>
    <property type="project" value="UniProtKB-ARBA"/>
</dbReference>
<keyword evidence="4" id="KW-0808">Transferase</keyword>
<keyword evidence="7 8" id="KW-0472">Membrane</keyword>
<dbReference type="PANTHER" id="PTHR33908:SF11">
    <property type="entry name" value="MEMBRANE PROTEIN"/>
    <property type="match status" value="1"/>
</dbReference>
<keyword evidence="5 8" id="KW-0812">Transmembrane</keyword>
<feature type="transmembrane region" description="Helical" evidence="8">
    <location>
        <begin position="225"/>
        <end position="242"/>
    </location>
</feature>
<dbReference type="AlphaFoldDB" id="A0A540VGD8"/>
<feature type="transmembrane region" description="Helical" evidence="8">
    <location>
        <begin position="401"/>
        <end position="421"/>
    </location>
</feature>
<sequence>MSPRRVRLYAVLLAALHLLLAGSYSVFNPAGEAPDEADHWAFVVYLAQEGQLPVGPRVTQSKHPPLYHGTAALVALPAGPRFDFLRANPDVHIEPTAYGSPNFFVHTRLEAWPWRESVLAFHLARFWSVLLSTATVLAIYGLATTVWPGQPLLALAATAMAACLPEFNFIGGSVNNDNAAALFGTLALWGGLALFRSGGRWGWRSGWWTPLALGLGLLAKVSTSGLWPAVALAVVAGAAVGHRPTSTSGLAMAATLWKTWRRWLGSLVAVFVPAVALASPWFIRNWRLYGDPLGMALVRQTVDERTAPWGWSDTGWLLKGWFVSFWGKFGGAGHMPMAGWIYGFLAFLTLVSLLGLARRLWRGGPDQERIVLGLLLVAAGGVALGIWRYSLVALGTDQGRLLFPALGALAVLWVAGLDAWLPGRGRGVLAWALVVGLSLLSVYGLVGVIRTGMAPPAPVPPASVPAVGRPIRFGELSLVHWELTDPIRLYWRSEEPPTQDWRTVVRVVAEDGSLVWEWRRSPGYGRWSTDWWPEGVVIQDVYQISWPTWAGPGRYRVEVGLQPFGGDFAVPSRAGEELAREPVLLGWLERP</sequence>
<evidence type="ECO:0000256" key="6">
    <source>
        <dbReference type="ARBA" id="ARBA00022989"/>
    </source>
</evidence>
<keyword evidence="3" id="KW-0328">Glycosyltransferase</keyword>
<keyword evidence="2" id="KW-1003">Cell membrane</keyword>
<evidence type="ECO:0000313" key="9">
    <source>
        <dbReference type="EMBL" id="TQE95829.1"/>
    </source>
</evidence>
<feature type="transmembrane region" description="Helical" evidence="8">
    <location>
        <begin position="369"/>
        <end position="389"/>
    </location>
</feature>
<evidence type="ECO:0000256" key="4">
    <source>
        <dbReference type="ARBA" id="ARBA00022679"/>
    </source>
</evidence>
<reference evidence="9 10" key="1">
    <citation type="submission" date="2019-06" db="EMBL/GenBank/DDBJ databases">
        <title>Genome sequence of Litorilinea aerophila BAA-2444.</title>
        <authorList>
            <person name="Maclea K.S."/>
            <person name="Maurais E.G."/>
            <person name="Iannazzi L.C."/>
        </authorList>
    </citation>
    <scope>NUCLEOTIDE SEQUENCE [LARGE SCALE GENOMIC DNA]</scope>
    <source>
        <strain evidence="9 10">ATCC BAA-2444</strain>
    </source>
</reference>
<proteinExistence type="predicted"/>
<feature type="transmembrane region" description="Helical" evidence="8">
    <location>
        <begin position="337"/>
        <end position="357"/>
    </location>
</feature>
<feature type="transmembrane region" description="Helical" evidence="8">
    <location>
        <begin position="119"/>
        <end position="140"/>
    </location>
</feature>
<feature type="transmembrane region" description="Helical" evidence="8">
    <location>
        <begin position="178"/>
        <end position="195"/>
    </location>
</feature>
<protein>
    <recommendedName>
        <fullName evidence="11">Glycosyltransferase RgtA/B/C/D-like domain-containing protein</fullName>
    </recommendedName>
</protein>
<dbReference type="InterPro" id="IPR050297">
    <property type="entry name" value="LipidA_mod_glycosyltrf_83"/>
</dbReference>
<evidence type="ECO:0008006" key="11">
    <source>
        <dbReference type="Google" id="ProtNLM"/>
    </source>
</evidence>
<evidence type="ECO:0000313" key="10">
    <source>
        <dbReference type="Proteomes" id="UP000317371"/>
    </source>
</evidence>
<name>A0A540VGD8_9CHLR</name>
<dbReference type="Proteomes" id="UP000317371">
    <property type="component" value="Unassembled WGS sequence"/>
</dbReference>
<comment type="caution">
    <text evidence="9">The sequence shown here is derived from an EMBL/GenBank/DDBJ whole genome shotgun (WGS) entry which is preliminary data.</text>
</comment>
<feature type="transmembrane region" description="Helical" evidence="8">
    <location>
        <begin position="263"/>
        <end position="283"/>
    </location>
</feature>
<dbReference type="InParanoid" id="A0A540VGD8"/>
<evidence type="ECO:0000256" key="8">
    <source>
        <dbReference type="SAM" id="Phobius"/>
    </source>
</evidence>
<keyword evidence="10" id="KW-1185">Reference proteome</keyword>
<comment type="subcellular location">
    <subcellularLocation>
        <location evidence="1">Cell membrane</location>
        <topology evidence="1">Multi-pass membrane protein</topology>
    </subcellularLocation>
</comment>
<evidence type="ECO:0000256" key="1">
    <source>
        <dbReference type="ARBA" id="ARBA00004651"/>
    </source>
</evidence>
<organism evidence="9 10">
    <name type="scientific">Litorilinea aerophila</name>
    <dbReference type="NCBI Taxonomy" id="1204385"/>
    <lineage>
        <taxon>Bacteria</taxon>
        <taxon>Bacillati</taxon>
        <taxon>Chloroflexota</taxon>
        <taxon>Caldilineae</taxon>
        <taxon>Caldilineales</taxon>
        <taxon>Caldilineaceae</taxon>
        <taxon>Litorilinea</taxon>
    </lineage>
</organism>
<evidence type="ECO:0000256" key="7">
    <source>
        <dbReference type="ARBA" id="ARBA00023136"/>
    </source>
</evidence>
<dbReference type="RefSeq" id="WP_141610052.1">
    <property type="nucleotide sequence ID" value="NZ_VIGC02000011.1"/>
</dbReference>
<accession>A0A540VGD8</accession>
<dbReference type="GO" id="GO:0005886">
    <property type="term" value="C:plasma membrane"/>
    <property type="evidence" value="ECO:0007669"/>
    <property type="project" value="UniProtKB-SubCell"/>
</dbReference>
<dbReference type="GO" id="GO:0016763">
    <property type="term" value="F:pentosyltransferase activity"/>
    <property type="evidence" value="ECO:0007669"/>
    <property type="project" value="TreeGrafter"/>
</dbReference>
<feature type="transmembrane region" description="Helical" evidence="8">
    <location>
        <begin position="152"/>
        <end position="172"/>
    </location>
</feature>
<evidence type="ECO:0000256" key="2">
    <source>
        <dbReference type="ARBA" id="ARBA00022475"/>
    </source>
</evidence>
<feature type="transmembrane region" description="Helical" evidence="8">
    <location>
        <begin position="428"/>
        <end position="449"/>
    </location>
</feature>
<keyword evidence="6 8" id="KW-1133">Transmembrane helix</keyword>
<gene>
    <name evidence="9" type="ORF">FKZ61_10355</name>
</gene>
<dbReference type="OrthoDB" id="158419at2"/>